<dbReference type="PANTHER" id="PTHR39475">
    <property type="entry name" value="CONIDIATION-SPECIFIC PROTEIN 6"/>
    <property type="match status" value="1"/>
</dbReference>
<evidence type="ECO:0000313" key="3">
    <source>
        <dbReference type="Proteomes" id="UP000799536"/>
    </source>
</evidence>
<proteinExistence type="predicted"/>
<reference evidence="2" key="1">
    <citation type="journal article" date="2020" name="Stud. Mycol.">
        <title>101 Dothideomycetes genomes: a test case for predicting lifestyles and emergence of pathogens.</title>
        <authorList>
            <person name="Haridas S."/>
            <person name="Albert R."/>
            <person name="Binder M."/>
            <person name="Bloem J."/>
            <person name="Labutti K."/>
            <person name="Salamov A."/>
            <person name="Andreopoulos B."/>
            <person name="Baker S."/>
            <person name="Barry K."/>
            <person name="Bills G."/>
            <person name="Bluhm B."/>
            <person name="Cannon C."/>
            <person name="Castanera R."/>
            <person name="Culley D."/>
            <person name="Daum C."/>
            <person name="Ezra D."/>
            <person name="Gonzalez J."/>
            <person name="Henrissat B."/>
            <person name="Kuo A."/>
            <person name="Liang C."/>
            <person name="Lipzen A."/>
            <person name="Lutzoni F."/>
            <person name="Magnuson J."/>
            <person name="Mondo S."/>
            <person name="Nolan M."/>
            <person name="Ohm R."/>
            <person name="Pangilinan J."/>
            <person name="Park H.-J."/>
            <person name="Ramirez L."/>
            <person name="Alfaro M."/>
            <person name="Sun H."/>
            <person name="Tritt A."/>
            <person name="Yoshinaga Y."/>
            <person name="Zwiers L.-H."/>
            <person name="Turgeon B."/>
            <person name="Goodwin S."/>
            <person name="Spatafora J."/>
            <person name="Crous P."/>
            <person name="Grigoriev I."/>
        </authorList>
    </citation>
    <scope>NUCLEOTIDE SEQUENCE</scope>
    <source>
        <strain evidence="2">ATCC 74209</strain>
    </source>
</reference>
<dbReference type="AlphaFoldDB" id="A0A9P4MVF3"/>
<organism evidence="2 3">
    <name type="scientific">Delitschia confertaspora ATCC 74209</name>
    <dbReference type="NCBI Taxonomy" id="1513339"/>
    <lineage>
        <taxon>Eukaryota</taxon>
        <taxon>Fungi</taxon>
        <taxon>Dikarya</taxon>
        <taxon>Ascomycota</taxon>
        <taxon>Pezizomycotina</taxon>
        <taxon>Dothideomycetes</taxon>
        <taxon>Pleosporomycetidae</taxon>
        <taxon>Pleosporales</taxon>
        <taxon>Delitschiaceae</taxon>
        <taxon>Delitschia</taxon>
    </lineage>
</organism>
<name>A0A9P4MVF3_9PLEO</name>
<accession>A0A9P4MVF3</accession>
<dbReference type="PANTHER" id="PTHR39475:SF1">
    <property type="entry name" value="CONIDIATION-SPECIFIC PROTEIN 6"/>
    <property type="match status" value="1"/>
</dbReference>
<gene>
    <name evidence="2" type="ORF">GQ43DRAFT_438306</name>
</gene>
<sequence length="84" mass="9161">MSSGAGYSNVGSRTLYEAGDQRNAKREDLETAERYKEGNANSHQAQDSKDNRTIANKLASEVLIPLHLPCTFSLLQSLPPLSTP</sequence>
<evidence type="ECO:0000313" key="2">
    <source>
        <dbReference type="EMBL" id="KAF2204052.1"/>
    </source>
</evidence>
<keyword evidence="3" id="KW-1185">Reference proteome</keyword>
<dbReference type="OrthoDB" id="3358750at2759"/>
<dbReference type="EMBL" id="ML993886">
    <property type="protein sequence ID" value="KAF2204052.1"/>
    <property type="molecule type" value="Genomic_DNA"/>
</dbReference>
<feature type="compositionally biased region" description="Polar residues" evidence="1">
    <location>
        <begin position="1"/>
        <end position="12"/>
    </location>
</feature>
<protein>
    <submittedName>
        <fullName evidence="2">Uncharacterized protein</fullName>
    </submittedName>
</protein>
<dbReference type="Proteomes" id="UP000799536">
    <property type="component" value="Unassembled WGS sequence"/>
</dbReference>
<evidence type="ECO:0000256" key="1">
    <source>
        <dbReference type="SAM" id="MobiDB-lite"/>
    </source>
</evidence>
<comment type="caution">
    <text evidence="2">The sequence shown here is derived from an EMBL/GenBank/DDBJ whole genome shotgun (WGS) entry which is preliminary data.</text>
</comment>
<feature type="region of interest" description="Disordered" evidence="1">
    <location>
        <begin position="1"/>
        <end position="27"/>
    </location>
</feature>